<dbReference type="EMBL" id="JAPFFF010000054">
    <property type="protein sequence ID" value="KAK8838880.1"/>
    <property type="molecule type" value="Genomic_DNA"/>
</dbReference>
<accession>A0ABR2H057</accession>
<evidence type="ECO:0000313" key="2">
    <source>
        <dbReference type="Proteomes" id="UP001470230"/>
    </source>
</evidence>
<protein>
    <submittedName>
        <fullName evidence="1">Uncharacterized protein</fullName>
    </submittedName>
</protein>
<evidence type="ECO:0000313" key="1">
    <source>
        <dbReference type="EMBL" id="KAK8838880.1"/>
    </source>
</evidence>
<organism evidence="1 2">
    <name type="scientific">Tritrichomonas musculus</name>
    <dbReference type="NCBI Taxonomy" id="1915356"/>
    <lineage>
        <taxon>Eukaryota</taxon>
        <taxon>Metamonada</taxon>
        <taxon>Parabasalia</taxon>
        <taxon>Tritrichomonadida</taxon>
        <taxon>Tritrichomonadidae</taxon>
        <taxon>Tritrichomonas</taxon>
    </lineage>
</organism>
<dbReference type="Proteomes" id="UP001470230">
    <property type="component" value="Unassembled WGS sequence"/>
</dbReference>
<reference evidence="1 2" key="1">
    <citation type="submission" date="2024-04" db="EMBL/GenBank/DDBJ databases">
        <title>Tritrichomonas musculus Genome.</title>
        <authorList>
            <person name="Alves-Ferreira E."/>
            <person name="Grigg M."/>
            <person name="Lorenzi H."/>
            <person name="Galac M."/>
        </authorList>
    </citation>
    <scope>NUCLEOTIDE SEQUENCE [LARGE SCALE GENOMIC DNA]</scope>
    <source>
        <strain evidence="1 2">EAF2021</strain>
    </source>
</reference>
<comment type="caution">
    <text evidence="1">The sequence shown here is derived from an EMBL/GenBank/DDBJ whole genome shotgun (WGS) entry which is preliminary data.</text>
</comment>
<proteinExistence type="predicted"/>
<name>A0ABR2H057_9EUKA</name>
<keyword evidence="2" id="KW-1185">Reference proteome</keyword>
<sequence length="274" mass="31793">MSFVDIPNKKLKHPHYEHRTSKLDSKDNKFTREKFQIIRKYSTHKKILESFKRIGMCLNNKQVSEIPNENELDKVCFLLMNDYEDEDDELGVGPLNDGYLIGSKEYRLGFKVFFLYNCSSQEFTNYLKYMIQNTKEILTVFYSGKKDPISKGIQFTDGTIIKLETDLIISKNCQYNQNRVIFITDCPCGGSVFKTKDCSNVISFSVKKKGKDETKAKKMTHGIATYYLCKFALDTPKMTPNQLIDQMNSSLSRFNEIFKCELSCKDFGDNPIFE</sequence>
<gene>
    <name evidence="1" type="ORF">M9Y10_032922</name>
</gene>